<evidence type="ECO:0000313" key="1">
    <source>
        <dbReference type="EMBL" id="EPS33821.1"/>
    </source>
</evidence>
<dbReference type="Proteomes" id="UP000019376">
    <property type="component" value="Unassembled WGS sequence"/>
</dbReference>
<name>S7ZYF7_PENO1</name>
<evidence type="ECO:0000313" key="2">
    <source>
        <dbReference type="Proteomes" id="UP000019376"/>
    </source>
</evidence>
<dbReference type="HOGENOM" id="CLU_3051083_0_0_1"/>
<proteinExistence type="predicted"/>
<gene>
    <name evidence="1" type="ORF">PDE_08783</name>
</gene>
<dbReference type="EMBL" id="KB644415">
    <property type="protein sequence ID" value="EPS33821.1"/>
    <property type="molecule type" value="Genomic_DNA"/>
</dbReference>
<protein>
    <submittedName>
        <fullName evidence="1">Uncharacterized protein</fullName>
    </submittedName>
</protein>
<dbReference type="AlphaFoldDB" id="S7ZYF7"/>
<keyword evidence="2" id="KW-1185">Reference proteome</keyword>
<sequence length="54" mass="5799">MASHVVSARLLGASGSLERAPVLWQELENPDALQLIAGKAPLETEISHQSFEEA</sequence>
<organism evidence="1 2">
    <name type="scientific">Penicillium oxalicum (strain 114-2 / CGMCC 5302)</name>
    <name type="common">Penicillium decumbens</name>
    <dbReference type="NCBI Taxonomy" id="933388"/>
    <lineage>
        <taxon>Eukaryota</taxon>
        <taxon>Fungi</taxon>
        <taxon>Dikarya</taxon>
        <taxon>Ascomycota</taxon>
        <taxon>Pezizomycotina</taxon>
        <taxon>Eurotiomycetes</taxon>
        <taxon>Eurotiomycetidae</taxon>
        <taxon>Eurotiales</taxon>
        <taxon>Aspergillaceae</taxon>
        <taxon>Penicillium</taxon>
    </lineage>
</organism>
<reference evidence="1 2" key="1">
    <citation type="journal article" date="2013" name="PLoS ONE">
        <title>Genomic and secretomic analyses reveal unique features of the lignocellulolytic enzyme system of Penicillium decumbens.</title>
        <authorList>
            <person name="Liu G."/>
            <person name="Zhang L."/>
            <person name="Wei X."/>
            <person name="Zou G."/>
            <person name="Qin Y."/>
            <person name="Ma L."/>
            <person name="Li J."/>
            <person name="Zheng H."/>
            <person name="Wang S."/>
            <person name="Wang C."/>
            <person name="Xun L."/>
            <person name="Zhao G.-P."/>
            <person name="Zhou Z."/>
            <person name="Qu Y."/>
        </authorList>
    </citation>
    <scope>NUCLEOTIDE SEQUENCE [LARGE SCALE GENOMIC DNA]</scope>
    <source>
        <strain evidence="2">114-2 / CGMCC 5302</strain>
    </source>
</reference>
<accession>S7ZYF7</accession>